<dbReference type="EMBL" id="CACTIH010005425">
    <property type="protein sequence ID" value="CAA2991447.1"/>
    <property type="molecule type" value="Genomic_DNA"/>
</dbReference>
<reference evidence="3 4" key="1">
    <citation type="submission" date="2019-12" db="EMBL/GenBank/DDBJ databases">
        <authorList>
            <person name="Alioto T."/>
            <person name="Alioto T."/>
            <person name="Gomez Garrido J."/>
        </authorList>
    </citation>
    <scope>NUCLEOTIDE SEQUENCE [LARGE SCALE GENOMIC DNA]</scope>
</reference>
<dbReference type="Gramene" id="OE9A090806T1">
    <property type="protein sequence ID" value="OE9A090806C1"/>
    <property type="gene ID" value="OE9A090806"/>
</dbReference>
<feature type="domain" description="DUF4005" evidence="2">
    <location>
        <begin position="98"/>
        <end position="146"/>
    </location>
</feature>
<gene>
    <name evidence="3" type="ORF">OLEA9_A090806</name>
</gene>
<dbReference type="OrthoDB" id="1915057at2759"/>
<evidence type="ECO:0000259" key="2">
    <source>
        <dbReference type="Pfam" id="PF13178"/>
    </source>
</evidence>
<keyword evidence="4" id="KW-1185">Reference proteome</keyword>
<feature type="region of interest" description="Disordered" evidence="1">
    <location>
        <begin position="117"/>
        <end position="188"/>
    </location>
</feature>
<protein>
    <recommendedName>
        <fullName evidence="2">DUF4005 domain-containing protein</fullName>
    </recommendedName>
</protein>
<evidence type="ECO:0000313" key="4">
    <source>
        <dbReference type="Proteomes" id="UP000594638"/>
    </source>
</evidence>
<name>A0A8S0SET3_OLEEU</name>
<comment type="caution">
    <text evidence="3">The sequence shown here is derived from an EMBL/GenBank/DDBJ whole genome shotgun (WGS) entry which is preliminary data.</text>
</comment>
<proteinExistence type="predicted"/>
<dbReference type="Proteomes" id="UP000594638">
    <property type="component" value="Unassembled WGS sequence"/>
</dbReference>
<sequence length="188" mass="21224">MTGLGKLNIKRNTRAHAQRLQLVYDEFQNKLVKGRRIKLEGKKERTLAYASANQPHQGWNLLEKRHMVVGERSYVIGTASHDIYKKNAEMDWAVSPGPKIEKIDLFRKDLVERSPYTSRHHASSLEDVPSYMSPTKSAKAKVRVRGPVKPGSPLPSRWNSGPITGLGYEAPRSPNPKNNGNRARLYSP</sequence>
<dbReference type="AlphaFoldDB" id="A0A8S0SET3"/>
<dbReference type="Pfam" id="PF13178">
    <property type="entry name" value="DUF4005"/>
    <property type="match status" value="1"/>
</dbReference>
<evidence type="ECO:0000256" key="1">
    <source>
        <dbReference type="SAM" id="MobiDB-lite"/>
    </source>
</evidence>
<accession>A0A8S0SET3</accession>
<dbReference type="InterPro" id="IPR025064">
    <property type="entry name" value="DUF4005"/>
</dbReference>
<organism evidence="3 4">
    <name type="scientific">Olea europaea subsp. europaea</name>
    <dbReference type="NCBI Taxonomy" id="158383"/>
    <lineage>
        <taxon>Eukaryota</taxon>
        <taxon>Viridiplantae</taxon>
        <taxon>Streptophyta</taxon>
        <taxon>Embryophyta</taxon>
        <taxon>Tracheophyta</taxon>
        <taxon>Spermatophyta</taxon>
        <taxon>Magnoliopsida</taxon>
        <taxon>eudicotyledons</taxon>
        <taxon>Gunneridae</taxon>
        <taxon>Pentapetalae</taxon>
        <taxon>asterids</taxon>
        <taxon>lamiids</taxon>
        <taxon>Lamiales</taxon>
        <taxon>Oleaceae</taxon>
        <taxon>Oleeae</taxon>
        <taxon>Olea</taxon>
    </lineage>
</organism>
<evidence type="ECO:0000313" key="3">
    <source>
        <dbReference type="EMBL" id="CAA2991447.1"/>
    </source>
</evidence>